<feature type="compositionally biased region" description="Pro residues" evidence="1">
    <location>
        <begin position="21"/>
        <end position="40"/>
    </location>
</feature>
<proteinExistence type="predicted"/>
<gene>
    <name evidence="2" type="ORF">AOL_s00215g368</name>
</gene>
<dbReference type="GeneID" id="22898788"/>
<dbReference type="InParanoid" id="G1XU89"/>
<dbReference type="Proteomes" id="UP000008784">
    <property type="component" value="Unassembled WGS sequence"/>
</dbReference>
<comment type="caution">
    <text evidence="2">The sequence shown here is derived from an EMBL/GenBank/DDBJ whole genome shotgun (WGS) entry which is preliminary data.</text>
</comment>
<feature type="region of interest" description="Disordered" evidence="1">
    <location>
        <begin position="1"/>
        <end position="65"/>
    </location>
</feature>
<accession>G1XU89</accession>
<name>G1XU89_ARTOA</name>
<organism evidence="2 3">
    <name type="scientific">Arthrobotrys oligospora (strain ATCC 24927 / CBS 115.81 / DSM 1491)</name>
    <name type="common">Nematode-trapping fungus</name>
    <name type="synonym">Didymozoophaga oligospora</name>
    <dbReference type="NCBI Taxonomy" id="756982"/>
    <lineage>
        <taxon>Eukaryota</taxon>
        <taxon>Fungi</taxon>
        <taxon>Dikarya</taxon>
        <taxon>Ascomycota</taxon>
        <taxon>Pezizomycotina</taxon>
        <taxon>Orbiliomycetes</taxon>
        <taxon>Orbiliales</taxon>
        <taxon>Orbiliaceae</taxon>
        <taxon>Orbilia</taxon>
        <taxon>Orbilia oligospora</taxon>
    </lineage>
</organism>
<dbReference type="EMBL" id="ADOT01000316">
    <property type="protein sequence ID" value="EGX43632.1"/>
    <property type="molecule type" value="Genomic_DNA"/>
</dbReference>
<dbReference type="AlphaFoldDB" id="G1XU89"/>
<evidence type="ECO:0000313" key="2">
    <source>
        <dbReference type="EMBL" id="EGX43632.1"/>
    </source>
</evidence>
<protein>
    <submittedName>
        <fullName evidence="2">Uncharacterized protein</fullName>
    </submittedName>
</protein>
<evidence type="ECO:0000256" key="1">
    <source>
        <dbReference type="SAM" id="MobiDB-lite"/>
    </source>
</evidence>
<evidence type="ECO:0000313" key="3">
    <source>
        <dbReference type="Proteomes" id="UP000008784"/>
    </source>
</evidence>
<sequence length="65" mass="6873">MNRDTNSAQDCAPKVQQGPSPSAPPRPSPPQAPLPKPETTPPKSQDSNGGPDRRRTTDQGSRGRA</sequence>
<dbReference type="RefSeq" id="XP_011127872.1">
    <property type="nucleotide sequence ID" value="XM_011129570.1"/>
</dbReference>
<reference evidence="2 3" key="1">
    <citation type="journal article" date="2011" name="PLoS Pathog.">
        <title>Genomic and proteomic analyses of the fungus Arthrobotrys oligospora provide insights into nematode-trap formation.</title>
        <authorList>
            <person name="Yang J."/>
            <person name="Wang L."/>
            <person name="Ji X."/>
            <person name="Feng Y."/>
            <person name="Li X."/>
            <person name="Zou C."/>
            <person name="Xu J."/>
            <person name="Ren Y."/>
            <person name="Mi Q."/>
            <person name="Wu J."/>
            <person name="Liu S."/>
            <person name="Liu Y."/>
            <person name="Huang X."/>
            <person name="Wang H."/>
            <person name="Niu X."/>
            <person name="Li J."/>
            <person name="Liang L."/>
            <person name="Luo Y."/>
            <person name="Ji K."/>
            <person name="Zhou W."/>
            <person name="Yu Z."/>
            <person name="Li G."/>
            <person name="Liu Y."/>
            <person name="Li L."/>
            <person name="Qiao M."/>
            <person name="Feng L."/>
            <person name="Zhang K.-Q."/>
        </authorList>
    </citation>
    <scope>NUCLEOTIDE SEQUENCE [LARGE SCALE GENOMIC DNA]</scope>
    <source>
        <strain evidence="3">ATCC 24927 / CBS 115.81 / DSM 1491</strain>
    </source>
</reference>
<dbReference type="HOGENOM" id="CLU_2849252_0_0_1"/>
<keyword evidence="3" id="KW-1185">Reference proteome</keyword>